<evidence type="ECO:0000313" key="2">
    <source>
        <dbReference type="Proteomes" id="UP000593818"/>
    </source>
</evidence>
<proteinExistence type="predicted"/>
<name>A0A7M2XHL3_9NOCA</name>
<evidence type="ECO:0000313" key="1">
    <source>
        <dbReference type="EMBL" id="QOV97195.1"/>
    </source>
</evidence>
<dbReference type="Proteomes" id="UP000593818">
    <property type="component" value="Chromosome"/>
</dbReference>
<organism evidence="1 2">
    <name type="scientific">Rhodococcus pyridinivorans</name>
    <dbReference type="NCBI Taxonomy" id="103816"/>
    <lineage>
        <taxon>Bacteria</taxon>
        <taxon>Bacillati</taxon>
        <taxon>Actinomycetota</taxon>
        <taxon>Actinomycetes</taxon>
        <taxon>Mycobacteriales</taxon>
        <taxon>Nocardiaceae</taxon>
        <taxon>Rhodococcus</taxon>
    </lineage>
</organism>
<dbReference type="EMBL" id="CP063450">
    <property type="protein sequence ID" value="QOV97195.1"/>
    <property type="molecule type" value="Genomic_DNA"/>
</dbReference>
<keyword evidence="2" id="KW-1185">Reference proteome</keyword>
<dbReference type="RefSeq" id="WP_193902244.1">
    <property type="nucleotide sequence ID" value="NZ_CP063450.1"/>
</dbReference>
<protein>
    <submittedName>
        <fullName evidence="1">Uncharacterized protein</fullName>
    </submittedName>
</protein>
<dbReference type="AlphaFoldDB" id="A0A7M2XHL3"/>
<reference evidence="1 2" key="1">
    <citation type="submission" date="2020-10" db="EMBL/GenBank/DDBJ databases">
        <title>Whole genome sequence of oil-degrading bacteria Rhodococcus pyridinivorans strain 5Ap.</title>
        <authorList>
            <person name="Akhremchuk A.E."/>
            <person name="Valentovich L.N."/>
            <person name="Charniauskaya M.I."/>
            <person name="Bukliarevich H.A."/>
            <person name="Titok M.A."/>
        </authorList>
    </citation>
    <scope>NUCLEOTIDE SEQUENCE [LARGE SCALE GENOMIC DNA]</scope>
    <source>
        <strain evidence="1 2">5Ap</strain>
    </source>
</reference>
<gene>
    <name evidence="1" type="ORF">INP59_14560</name>
</gene>
<accession>A0A7M2XHL3</accession>
<sequence length="117" mass="12567">MSEPSQYIAESAIFGDTNLVDWTIAPAMRTVAAHSKSTDEVRDMLEMLGLIEPRPVSASPTTVVCQASCLKCGKPGRKPNQSLEKWPGTVILKGRGMCAPCYTAVLDAEKEARDAVA</sequence>